<evidence type="ECO:0000256" key="7">
    <source>
        <dbReference type="SAM" id="MobiDB-lite"/>
    </source>
</evidence>
<feature type="region of interest" description="Disordered" evidence="7">
    <location>
        <begin position="540"/>
        <end position="603"/>
    </location>
</feature>
<feature type="region of interest" description="Disordered" evidence="7">
    <location>
        <begin position="478"/>
        <end position="519"/>
    </location>
</feature>
<gene>
    <name evidence="8" type="primary">Best3_3</name>
    <name evidence="8" type="ORF">AVEN_191854_1</name>
</gene>
<evidence type="ECO:0000313" key="9">
    <source>
        <dbReference type="Proteomes" id="UP000499080"/>
    </source>
</evidence>
<comment type="caution">
    <text evidence="8">The sequence shown here is derived from an EMBL/GenBank/DDBJ whole genome shotgun (WGS) entry which is preliminary data.</text>
</comment>
<dbReference type="PANTHER" id="PTHR10736:SF0">
    <property type="entry name" value="BESTROPHIN HOMOLOG"/>
    <property type="match status" value="1"/>
</dbReference>
<dbReference type="GO" id="GO:0005254">
    <property type="term" value="F:chloride channel activity"/>
    <property type="evidence" value="ECO:0007669"/>
    <property type="project" value="UniProtKB-KW"/>
</dbReference>
<feature type="transmembrane region" description="Helical" evidence="6">
    <location>
        <begin position="229"/>
        <end position="250"/>
    </location>
</feature>
<keyword evidence="6" id="KW-0868">Chloride</keyword>
<dbReference type="OrthoDB" id="201595at2759"/>
<keyword evidence="6" id="KW-0407">Ion channel</keyword>
<evidence type="ECO:0000256" key="2">
    <source>
        <dbReference type="ARBA" id="ARBA00022692"/>
    </source>
</evidence>
<feature type="compositionally biased region" description="Basic and acidic residues" evidence="7">
    <location>
        <begin position="508"/>
        <end position="517"/>
    </location>
</feature>
<keyword evidence="6" id="KW-1003">Cell membrane</keyword>
<proteinExistence type="inferred from homology"/>
<evidence type="ECO:0000256" key="1">
    <source>
        <dbReference type="ARBA" id="ARBA00004370"/>
    </source>
</evidence>
<protein>
    <recommendedName>
        <fullName evidence="6">Bestrophin homolog</fullName>
    </recommendedName>
</protein>
<evidence type="ECO:0000256" key="5">
    <source>
        <dbReference type="ARBA" id="ARBA00034769"/>
    </source>
</evidence>
<dbReference type="GO" id="GO:0034707">
    <property type="term" value="C:chloride channel complex"/>
    <property type="evidence" value="ECO:0007669"/>
    <property type="project" value="UniProtKB-KW"/>
</dbReference>
<keyword evidence="2 6" id="KW-0812">Transmembrane</keyword>
<evidence type="ECO:0000256" key="4">
    <source>
        <dbReference type="ARBA" id="ARBA00023136"/>
    </source>
</evidence>
<evidence type="ECO:0000313" key="8">
    <source>
        <dbReference type="EMBL" id="GBM34706.1"/>
    </source>
</evidence>
<dbReference type="Pfam" id="PF01062">
    <property type="entry name" value="Bestrophin"/>
    <property type="match status" value="1"/>
</dbReference>
<dbReference type="AlphaFoldDB" id="A0A4Y2F307"/>
<feature type="compositionally biased region" description="Polar residues" evidence="7">
    <location>
        <begin position="560"/>
        <end position="578"/>
    </location>
</feature>
<keyword evidence="4 6" id="KW-0472">Membrane</keyword>
<name>A0A4Y2F307_ARAVE</name>
<feature type="transmembrane region" description="Helical" evidence="6">
    <location>
        <begin position="271"/>
        <end position="288"/>
    </location>
</feature>
<comment type="subcellular location">
    <subcellularLocation>
        <location evidence="6">Cell membrane</location>
        <topology evidence="6">Multi-pass membrane protein</topology>
    </subcellularLocation>
    <subcellularLocation>
        <location evidence="1">Membrane</location>
    </subcellularLocation>
</comment>
<feature type="transmembrane region" description="Helical" evidence="6">
    <location>
        <begin position="65"/>
        <end position="90"/>
    </location>
</feature>
<dbReference type="InterPro" id="IPR021134">
    <property type="entry name" value="Bestrophin-like"/>
</dbReference>
<feature type="transmembrane region" description="Helical" evidence="6">
    <location>
        <begin position="31"/>
        <end position="53"/>
    </location>
</feature>
<dbReference type="PANTHER" id="PTHR10736">
    <property type="entry name" value="BESTROPHIN"/>
    <property type="match status" value="1"/>
</dbReference>
<comment type="function">
    <text evidence="6">Forms chloride channels.</text>
</comment>
<comment type="similarity">
    <text evidence="5 6">Belongs to the anion channel-forming bestrophin (TC 1.A.46) family. Calcium-sensitive chloride channel subfamily.</text>
</comment>
<dbReference type="EMBL" id="BGPR01000767">
    <property type="protein sequence ID" value="GBM34706.1"/>
    <property type="molecule type" value="Genomic_DNA"/>
</dbReference>
<evidence type="ECO:0000256" key="3">
    <source>
        <dbReference type="ARBA" id="ARBA00022989"/>
    </source>
</evidence>
<evidence type="ECO:0000256" key="6">
    <source>
        <dbReference type="RuleBase" id="RU363126"/>
    </source>
</evidence>
<keyword evidence="6" id="KW-0813">Transport</keyword>
<accession>A0A4Y2F307</accession>
<sequence length="603" mass="69342">MTVTYSLHVSKARLCGFAKLLTRWRGSIYKLLYREMLIFIFLYYSLLVLYRFILSEDSRVTFEKLAIYCEAFTDLIPLSFVLGFYVTIVVGRWWQQYLAIPWPDKCCMLISTYVNGADERGRMIRRTLARYLNLMAALTYQAISPAVKKRFPTIDHLVEAGLMTKEEFQVYDDVLMTHGKWWVPAQWFGAVAARARREGRIKDDILFKHLLDEMHVFRGNCGLLFSFDWISIPLVYTQVVTLAIYTYFIATVMGRQYLDPKKGYPGYEIDLYVPVFTLLQFFFYMGWLKVAEQLINPFGEDDDDFELNWCLDRNLQYSYNVVDVMHQSNPRLVKDLFWDDVEPQLPYTRSSFNLRTQPHLGSAMDLDVNLEESEFITMETIMEEDREENKYTSPPRSPVFDQNSHFNFANDTPTRRTSTCSIDTDNTSLSRFRLTDFPGRFVNMILGSNRELSHSTDSMKDAHINSVNTPFILKSPCHRRRSCAEPSPLALSDDRTSAESPLLTPSSHQEKDSDNSKEGLMPAEQPIVFQDKPPEYCAIKIPDLSVVEEESSGSSRGSSPVNDQSQGSQQINGNEAYQSQESLLTSSDSQSTDSSSHLLKNVG</sequence>
<keyword evidence="6" id="KW-0406">Ion transport</keyword>
<dbReference type="InterPro" id="IPR000615">
    <property type="entry name" value="Bestrophin"/>
</dbReference>
<dbReference type="GO" id="GO:0005886">
    <property type="term" value="C:plasma membrane"/>
    <property type="evidence" value="ECO:0007669"/>
    <property type="project" value="UniProtKB-SubCell"/>
</dbReference>
<organism evidence="8 9">
    <name type="scientific">Araneus ventricosus</name>
    <name type="common">Orbweaver spider</name>
    <name type="synonym">Epeira ventricosa</name>
    <dbReference type="NCBI Taxonomy" id="182803"/>
    <lineage>
        <taxon>Eukaryota</taxon>
        <taxon>Metazoa</taxon>
        <taxon>Ecdysozoa</taxon>
        <taxon>Arthropoda</taxon>
        <taxon>Chelicerata</taxon>
        <taxon>Arachnida</taxon>
        <taxon>Araneae</taxon>
        <taxon>Araneomorphae</taxon>
        <taxon>Entelegynae</taxon>
        <taxon>Araneoidea</taxon>
        <taxon>Araneidae</taxon>
        <taxon>Araneus</taxon>
    </lineage>
</organism>
<keyword evidence="3 6" id="KW-1133">Transmembrane helix</keyword>
<reference evidence="8 9" key="1">
    <citation type="journal article" date="2019" name="Sci. Rep.">
        <title>Orb-weaving spider Araneus ventricosus genome elucidates the spidroin gene catalogue.</title>
        <authorList>
            <person name="Kono N."/>
            <person name="Nakamura H."/>
            <person name="Ohtoshi R."/>
            <person name="Moran D.A.P."/>
            <person name="Shinohara A."/>
            <person name="Yoshida Y."/>
            <person name="Fujiwara M."/>
            <person name="Mori M."/>
            <person name="Tomita M."/>
            <person name="Arakawa K."/>
        </authorList>
    </citation>
    <scope>NUCLEOTIDE SEQUENCE [LARGE SCALE GENOMIC DNA]</scope>
</reference>
<keyword evidence="6" id="KW-0869">Chloride channel</keyword>
<feature type="compositionally biased region" description="Low complexity" evidence="7">
    <location>
        <begin position="579"/>
        <end position="596"/>
    </location>
</feature>
<dbReference type="Proteomes" id="UP000499080">
    <property type="component" value="Unassembled WGS sequence"/>
</dbReference>
<keyword evidence="9" id="KW-1185">Reference proteome</keyword>